<name>A0ACB7STK7_HYAAI</name>
<proteinExistence type="predicted"/>
<evidence type="ECO:0000313" key="2">
    <source>
        <dbReference type="Proteomes" id="UP000821845"/>
    </source>
</evidence>
<protein>
    <submittedName>
        <fullName evidence="1">Uncharacterized protein</fullName>
    </submittedName>
</protein>
<accession>A0ACB7STK7</accession>
<sequence length="292" mass="32633">MRAYYSLAMVSVTLAEVRANAEGDNRLACLKQEQPLVSPFQGEQQQIGPGVARGAIRLNTWLRQWRAIVDERGGGPARRIGDDVRRPAAQLIGAKRRCRSNLAGGIVIAEEYRRRTTGEEGAAQPARRAKMAPRARRLRRRRAARRRDFTAEATRGFGPRPLRQPLSAPSQQDTRQDSTAGHRRQHGPTSAIRRRTRTARSMRGVWLHRERRVAEQLGREPHNLPRTCRPAAQVSLTITACANVSGLLASSLHLGRETRTAVSTRPRAVIYRDAALEELRGDPVHRPTLARA</sequence>
<comment type="caution">
    <text evidence="1">The sequence shown here is derived from an EMBL/GenBank/DDBJ whole genome shotgun (WGS) entry which is preliminary data.</text>
</comment>
<evidence type="ECO:0000313" key="1">
    <source>
        <dbReference type="EMBL" id="KAH6936457.1"/>
    </source>
</evidence>
<gene>
    <name evidence="1" type="ORF">HPB50_017583</name>
</gene>
<dbReference type="Proteomes" id="UP000821845">
    <property type="component" value="Chromosome 3"/>
</dbReference>
<keyword evidence="2" id="KW-1185">Reference proteome</keyword>
<reference evidence="1" key="1">
    <citation type="submission" date="2020-05" db="EMBL/GenBank/DDBJ databases">
        <title>Large-scale comparative analyses of tick genomes elucidate their genetic diversity and vector capacities.</title>
        <authorList>
            <person name="Jia N."/>
            <person name="Wang J."/>
            <person name="Shi W."/>
            <person name="Du L."/>
            <person name="Sun Y."/>
            <person name="Zhan W."/>
            <person name="Jiang J."/>
            <person name="Wang Q."/>
            <person name="Zhang B."/>
            <person name="Ji P."/>
            <person name="Sakyi L.B."/>
            <person name="Cui X."/>
            <person name="Yuan T."/>
            <person name="Jiang B."/>
            <person name="Yang W."/>
            <person name="Lam T.T.-Y."/>
            <person name="Chang Q."/>
            <person name="Ding S."/>
            <person name="Wang X."/>
            <person name="Zhu J."/>
            <person name="Ruan X."/>
            <person name="Zhao L."/>
            <person name="Wei J."/>
            <person name="Que T."/>
            <person name="Du C."/>
            <person name="Cheng J."/>
            <person name="Dai P."/>
            <person name="Han X."/>
            <person name="Huang E."/>
            <person name="Gao Y."/>
            <person name="Liu J."/>
            <person name="Shao H."/>
            <person name="Ye R."/>
            <person name="Li L."/>
            <person name="Wei W."/>
            <person name="Wang X."/>
            <person name="Wang C."/>
            <person name="Yang T."/>
            <person name="Huo Q."/>
            <person name="Li W."/>
            <person name="Guo W."/>
            <person name="Chen H."/>
            <person name="Zhou L."/>
            <person name="Ni X."/>
            <person name="Tian J."/>
            <person name="Zhou Y."/>
            <person name="Sheng Y."/>
            <person name="Liu T."/>
            <person name="Pan Y."/>
            <person name="Xia L."/>
            <person name="Li J."/>
            <person name="Zhao F."/>
            <person name="Cao W."/>
        </authorList>
    </citation>
    <scope>NUCLEOTIDE SEQUENCE</scope>
    <source>
        <strain evidence="1">Hyas-2018</strain>
    </source>
</reference>
<dbReference type="EMBL" id="CM023483">
    <property type="protein sequence ID" value="KAH6936457.1"/>
    <property type="molecule type" value="Genomic_DNA"/>
</dbReference>
<organism evidence="1 2">
    <name type="scientific">Hyalomma asiaticum</name>
    <name type="common">Tick</name>
    <dbReference type="NCBI Taxonomy" id="266040"/>
    <lineage>
        <taxon>Eukaryota</taxon>
        <taxon>Metazoa</taxon>
        <taxon>Ecdysozoa</taxon>
        <taxon>Arthropoda</taxon>
        <taxon>Chelicerata</taxon>
        <taxon>Arachnida</taxon>
        <taxon>Acari</taxon>
        <taxon>Parasitiformes</taxon>
        <taxon>Ixodida</taxon>
        <taxon>Ixodoidea</taxon>
        <taxon>Ixodidae</taxon>
        <taxon>Hyalomminae</taxon>
        <taxon>Hyalomma</taxon>
    </lineage>
</organism>